<keyword evidence="2" id="KW-1185">Reference proteome</keyword>
<organism evidence="1 2">
    <name type="scientific">Alteromonas macleodii</name>
    <name type="common">Pseudoalteromonas macleodii</name>
    <dbReference type="NCBI Taxonomy" id="28108"/>
    <lineage>
        <taxon>Bacteria</taxon>
        <taxon>Pseudomonadati</taxon>
        <taxon>Pseudomonadota</taxon>
        <taxon>Gammaproteobacteria</taxon>
        <taxon>Alteromonadales</taxon>
        <taxon>Alteromonadaceae</taxon>
        <taxon>Alteromonas/Salinimonas group</taxon>
        <taxon>Alteromonas</taxon>
    </lineage>
</organism>
<accession>A0AB36FML8</accession>
<gene>
    <name evidence="1" type="ORF">BFV95_4823</name>
</gene>
<proteinExistence type="predicted"/>
<protein>
    <submittedName>
        <fullName evidence="1">Uncharacterized protein</fullName>
    </submittedName>
</protein>
<sequence length="123" mass="14242">MILALHSEYSDNFTVELKDDVPPIANFSLLLPSDEVREVSGASRFRAAVNLIKENSDLLYKESRRWTMKGKTPQELESLLAQQLAANCRRYPATPYYDDYLDEARTEFPELRQHLKHLVNKAE</sequence>
<dbReference type="AlphaFoldDB" id="A0AB36FML8"/>
<dbReference type="RefSeq" id="WP_069945554.1">
    <property type="nucleotide sequence ID" value="NZ_MIPW01000045.1"/>
</dbReference>
<dbReference type="EMBL" id="MIPY01000062">
    <property type="protein sequence ID" value="OES24394.1"/>
    <property type="molecule type" value="Genomic_DNA"/>
</dbReference>
<comment type="caution">
    <text evidence="1">The sequence shown here is derived from an EMBL/GenBank/DDBJ whole genome shotgun (WGS) entry which is preliminary data.</text>
</comment>
<evidence type="ECO:0000313" key="2">
    <source>
        <dbReference type="Proteomes" id="UP000095392"/>
    </source>
</evidence>
<evidence type="ECO:0000313" key="1">
    <source>
        <dbReference type="EMBL" id="OES24394.1"/>
    </source>
</evidence>
<dbReference type="Proteomes" id="UP000095392">
    <property type="component" value="Unassembled WGS sequence"/>
</dbReference>
<reference evidence="1 2" key="1">
    <citation type="submission" date="2016-09" db="EMBL/GenBank/DDBJ databases">
        <title>Draft Genome Sequence of four Alteromonas macleodii strains isolated from copper coupons and grown long-term at elevated copper levels.</title>
        <authorList>
            <person name="Cusick K."/>
            <person name="Dale J."/>
            <person name="Little B."/>
            <person name="Biffinger J."/>
        </authorList>
    </citation>
    <scope>NUCLEOTIDE SEQUENCE [LARGE SCALE GENOMIC DNA]</scope>
    <source>
        <strain evidence="1 2">KCP01</strain>
    </source>
</reference>
<name>A0AB36FML8_ALTMA</name>